<dbReference type="InterPro" id="IPR051645">
    <property type="entry name" value="PER33/POM33_regulator"/>
</dbReference>
<dbReference type="EnsemblMetazoa" id="XM_038200481.1">
    <property type="protein sequence ID" value="XP_038056409.1"/>
    <property type="gene ID" value="LOC119728296"/>
</dbReference>
<dbReference type="GO" id="GO:0071786">
    <property type="term" value="P:endoplasmic reticulum tubular network organization"/>
    <property type="evidence" value="ECO:0007669"/>
    <property type="project" value="TreeGrafter"/>
</dbReference>
<dbReference type="GeneID" id="119728296"/>
<dbReference type="GO" id="GO:0061024">
    <property type="term" value="P:membrane organization"/>
    <property type="evidence" value="ECO:0007669"/>
    <property type="project" value="TreeGrafter"/>
</dbReference>
<comment type="similarity">
    <text evidence="2">Belongs to the PER33/POM33 family.</text>
</comment>
<feature type="transmembrane region" description="Helical" evidence="7">
    <location>
        <begin position="53"/>
        <end position="74"/>
    </location>
</feature>
<dbReference type="RefSeq" id="XP_038056409.1">
    <property type="nucleotide sequence ID" value="XM_038200481.1"/>
</dbReference>
<evidence type="ECO:0000256" key="6">
    <source>
        <dbReference type="SAM" id="MobiDB-lite"/>
    </source>
</evidence>
<keyword evidence="5 7" id="KW-0472">Membrane</keyword>
<dbReference type="PANTHER" id="PTHR12703:SF4">
    <property type="entry name" value="TRANSMEMBRANE PROTEIN 33"/>
    <property type="match status" value="1"/>
</dbReference>
<dbReference type="OMA" id="FFSIRPT"/>
<feature type="region of interest" description="Disordered" evidence="6">
    <location>
        <begin position="1"/>
        <end position="34"/>
    </location>
</feature>
<evidence type="ECO:0000256" key="4">
    <source>
        <dbReference type="ARBA" id="ARBA00022989"/>
    </source>
</evidence>
<protein>
    <recommendedName>
        <fullName evidence="10">Transmembrane protein 33</fullName>
    </recommendedName>
</protein>
<organism evidence="8 9">
    <name type="scientific">Patiria miniata</name>
    <name type="common">Bat star</name>
    <name type="synonym">Asterina miniata</name>
    <dbReference type="NCBI Taxonomy" id="46514"/>
    <lineage>
        <taxon>Eukaryota</taxon>
        <taxon>Metazoa</taxon>
        <taxon>Echinodermata</taxon>
        <taxon>Eleutherozoa</taxon>
        <taxon>Asterozoa</taxon>
        <taxon>Asteroidea</taxon>
        <taxon>Valvatacea</taxon>
        <taxon>Valvatida</taxon>
        <taxon>Asterinidae</taxon>
        <taxon>Patiria</taxon>
    </lineage>
</organism>
<evidence type="ECO:0000256" key="1">
    <source>
        <dbReference type="ARBA" id="ARBA00004141"/>
    </source>
</evidence>
<feature type="compositionally biased region" description="Acidic residues" evidence="6">
    <location>
        <begin position="1"/>
        <end position="12"/>
    </location>
</feature>
<dbReference type="GO" id="GO:0016020">
    <property type="term" value="C:membrane"/>
    <property type="evidence" value="ECO:0007669"/>
    <property type="project" value="UniProtKB-SubCell"/>
</dbReference>
<evidence type="ECO:0000313" key="9">
    <source>
        <dbReference type="Proteomes" id="UP000887568"/>
    </source>
</evidence>
<keyword evidence="3 7" id="KW-0812">Transmembrane</keyword>
<evidence type="ECO:0000256" key="3">
    <source>
        <dbReference type="ARBA" id="ARBA00022692"/>
    </source>
</evidence>
<dbReference type="PANTHER" id="PTHR12703">
    <property type="entry name" value="TRANSMEMBRANE PROTEIN 33"/>
    <property type="match status" value="1"/>
</dbReference>
<dbReference type="InterPro" id="IPR005344">
    <property type="entry name" value="TMEM33/Pom33"/>
</dbReference>
<comment type="subcellular location">
    <subcellularLocation>
        <location evidence="1">Membrane</location>
        <topology evidence="1">Multi-pass membrane protein</topology>
    </subcellularLocation>
</comment>
<dbReference type="CTD" id="55161"/>
<keyword evidence="9" id="KW-1185">Reference proteome</keyword>
<dbReference type="Pfam" id="PF03661">
    <property type="entry name" value="TMEM33_Pom33"/>
    <property type="match status" value="1"/>
</dbReference>
<sequence length="277" mass="31575">MPTIEEVSDDEAQGSQGTTQSGTSSSSNQSENGDQGGGFAAVGNYLANNKLDFCLWMSRMVTVICSLFYLVPIYGPQSAYGFYQRAIICNGLTSALRLQQRLPTFQFNRVYLSLLLLEDSCHNLFFSLIFVNSHPITLALAPPFLFALLHASNFIKKLLNIIGPNSVYLVRKMVDNLITRQSQILRFIALDEIILMPFLIFMVFTGRVSFLVPFMYFRFLTFRYASRRNPYCKQIFHELRIVTENYCSKPNTPAFLRNFLTKCIGMISRFAPPIQQQ</sequence>
<dbReference type="AlphaFoldDB" id="A0A913ZY47"/>
<name>A0A913ZY47_PATMI</name>
<accession>A0A913ZY47</accession>
<evidence type="ECO:0000313" key="8">
    <source>
        <dbReference type="EnsemblMetazoa" id="XP_038056409.1"/>
    </source>
</evidence>
<evidence type="ECO:0000256" key="2">
    <source>
        <dbReference type="ARBA" id="ARBA00007322"/>
    </source>
</evidence>
<proteinExistence type="inferred from homology"/>
<dbReference type="OrthoDB" id="5581259at2759"/>
<reference evidence="8" key="1">
    <citation type="submission" date="2022-11" db="UniProtKB">
        <authorList>
            <consortium name="EnsemblMetazoa"/>
        </authorList>
    </citation>
    <scope>IDENTIFICATION</scope>
</reference>
<dbReference type="GO" id="GO:0005783">
    <property type="term" value="C:endoplasmic reticulum"/>
    <property type="evidence" value="ECO:0007669"/>
    <property type="project" value="TreeGrafter"/>
</dbReference>
<evidence type="ECO:0000256" key="7">
    <source>
        <dbReference type="SAM" id="Phobius"/>
    </source>
</evidence>
<feature type="compositionally biased region" description="Low complexity" evidence="6">
    <location>
        <begin position="13"/>
        <end position="33"/>
    </location>
</feature>
<dbReference type="Proteomes" id="UP000887568">
    <property type="component" value="Unplaced"/>
</dbReference>
<evidence type="ECO:0008006" key="10">
    <source>
        <dbReference type="Google" id="ProtNLM"/>
    </source>
</evidence>
<keyword evidence="4 7" id="KW-1133">Transmembrane helix</keyword>
<evidence type="ECO:0000256" key="5">
    <source>
        <dbReference type="ARBA" id="ARBA00023136"/>
    </source>
</evidence>